<evidence type="ECO:0000313" key="2">
    <source>
        <dbReference type="EMBL" id="MFD1722425.1"/>
    </source>
</evidence>
<dbReference type="EMBL" id="JBHUEA010000020">
    <property type="protein sequence ID" value="MFD1722425.1"/>
    <property type="molecule type" value="Genomic_DNA"/>
</dbReference>
<accession>A0ABW4LI06</accession>
<protein>
    <recommendedName>
        <fullName evidence="1">DUF8175 domain-containing protein</fullName>
    </recommendedName>
</protein>
<dbReference type="InterPro" id="IPR058488">
    <property type="entry name" value="DUF8175"/>
</dbReference>
<dbReference type="RefSeq" id="WP_377935508.1">
    <property type="nucleotide sequence ID" value="NZ_JBHUEA010000020.1"/>
</dbReference>
<keyword evidence="3" id="KW-1185">Reference proteome</keyword>
<comment type="caution">
    <text evidence="2">The sequence shown here is derived from an EMBL/GenBank/DDBJ whole genome shotgun (WGS) entry which is preliminary data.</text>
</comment>
<evidence type="ECO:0000259" key="1">
    <source>
        <dbReference type="Pfam" id="PF26526"/>
    </source>
</evidence>
<evidence type="ECO:0000313" key="3">
    <source>
        <dbReference type="Proteomes" id="UP001597347"/>
    </source>
</evidence>
<proteinExistence type="predicted"/>
<organism evidence="2 3">
    <name type="scientific">Amnibacterium endophyticum</name>
    <dbReference type="NCBI Taxonomy" id="2109337"/>
    <lineage>
        <taxon>Bacteria</taxon>
        <taxon>Bacillati</taxon>
        <taxon>Actinomycetota</taxon>
        <taxon>Actinomycetes</taxon>
        <taxon>Micrococcales</taxon>
        <taxon>Microbacteriaceae</taxon>
        <taxon>Amnibacterium</taxon>
    </lineage>
</organism>
<dbReference type="Proteomes" id="UP001597347">
    <property type="component" value="Unassembled WGS sequence"/>
</dbReference>
<feature type="domain" description="DUF8175" evidence="1">
    <location>
        <begin position="46"/>
        <end position="233"/>
    </location>
</feature>
<reference evidence="3" key="1">
    <citation type="journal article" date="2019" name="Int. J. Syst. Evol. Microbiol.">
        <title>The Global Catalogue of Microorganisms (GCM) 10K type strain sequencing project: providing services to taxonomists for standard genome sequencing and annotation.</title>
        <authorList>
            <consortium name="The Broad Institute Genomics Platform"/>
            <consortium name="The Broad Institute Genome Sequencing Center for Infectious Disease"/>
            <person name="Wu L."/>
            <person name="Ma J."/>
        </authorList>
    </citation>
    <scope>NUCLEOTIDE SEQUENCE [LARGE SCALE GENOMIC DNA]</scope>
    <source>
        <strain evidence="3">CGMCC 1.12471</strain>
    </source>
</reference>
<gene>
    <name evidence="2" type="ORF">ACFSBI_12780</name>
</gene>
<dbReference type="Pfam" id="PF26526">
    <property type="entry name" value="DUF8175"/>
    <property type="match status" value="1"/>
</dbReference>
<sequence length="238" mass="23886">MPRTSTGSSSRPGRGFVTGAAVVAVLVVAGVAVSLGAAFGAHPTKAAAPASPAAGPVAGGSTCGLTGLDRTDATLTIAPPTRWTTVGTMAAPSSATAGPGRQQSDGLRSCYAHTVTGALFAVANFWATGSDPRLYRQIVETNVADGPGRDTALRASGAPSNTGTSAQIAGFKVDSYRPNAATVDVALQSSSGQQIGFPVPVVWQDGDWKVQVADDGTNVFRPTILSSLAGYVPWAGAE</sequence>
<name>A0ABW4LI06_9MICO</name>